<name>A0ABT1WJC9_9BURK</name>
<accession>A0ABT1WJC9</accession>
<gene>
    <name evidence="5" type="ORF">NQT62_14310</name>
</gene>
<evidence type="ECO:0000259" key="4">
    <source>
        <dbReference type="Pfam" id="PF03441"/>
    </source>
</evidence>
<dbReference type="RefSeq" id="WP_256765414.1">
    <property type="nucleotide sequence ID" value="NZ_JANIGO010000005.1"/>
</dbReference>
<keyword evidence="2" id="KW-0285">Flavoprotein</keyword>
<evidence type="ECO:0000313" key="5">
    <source>
        <dbReference type="EMBL" id="MCQ8897611.1"/>
    </source>
</evidence>
<evidence type="ECO:0000256" key="1">
    <source>
        <dbReference type="ARBA" id="ARBA00001974"/>
    </source>
</evidence>
<evidence type="ECO:0000256" key="2">
    <source>
        <dbReference type="ARBA" id="ARBA00022630"/>
    </source>
</evidence>
<evidence type="ECO:0000256" key="3">
    <source>
        <dbReference type="ARBA" id="ARBA00022827"/>
    </source>
</evidence>
<protein>
    <submittedName>
        <fullName evidence="5">Deoxyribodipyrimidine photolyase</fullName>
    </submittedName>
</protein>
<reference evidence="5 6" key="1">
    <citation type="submission" date="2022-07" db="EMBL/GenBank/DDBJ databases">
        <authorList>
            <person name="Xamxidin M."/>
            <person name="Wu M."/>
        </authorList>
    </citation>
    <scope>NUCLEOTIDE SEQUENCE [LARGE SCALE GENOMIC DNA]</scope>
    <source>
        <strain evidence="5 6">NBRC 111650</strain>
    </source>
</reference>
<dbReference type="SUPFAM" id="SSF48173">
    <property type="entry name" value="Cryptochrome/photolyase FAD-binding domain"/>
    <property type="match status" value="1"/>
</dbReference>
<dbReference type="Proteomes" id="UP001204142">
    <property type="component" value="Unassembled WGS sequence"/>
</dbReference>
<dbReference type="Gene3D" id="1.10.579.10">
    <property type="entry name" value="DNA Cyclobutane Dipyrimidine Photolyase, subunit A, domain 3"/>
    <property type="match status" value="1"/>
</dbReference>
<feature type="domain" description="Cryptochrome/DNA photolyase FAD-binding" evidence="4">
    <location>
        <begin position="75"/>
        <end position="213"/>
    </location>
</feature>
<keyword evidence="3" id="KW-0274">FAD</keyword>
<dbReference type="Pfam" id="PF03441">
    <property type="entry name" value="FAD_binding_7"/>
    <property type="match status" value="1"/>
</dbReference>
<proteinExistence type="predicted"/>
<dbReference type="Gene3D" id="1.25.40.80">
    <property type="match status" value="1"/>
</dbReference>
<dbReference type="InterPro" id="IPR036134">
    <property type="entry name" value="Crypto/Photolyase_FAD-like_sf"/>
</dbReference>
<comment type="caution">
    <text evidence="5">The sequence shown here is derived from an EMBL/GenBank/DDBJ whole genome shotgun (WGS) entry which is preliminary data.</text>
</comment>
<comment type="cofactor">
    <cofactor evidence="1">
        <name>FAD</name>
        <dbReference type="ChEBI" id="CHEBI:57692"/>
    </cofactor>
</comment>
<evidence type="ECO:0000313" key="6">
    <source>
        <dbReference type="Proteomes" id="UP001204142"/>
    </source>
</evidence>
<keyword evidence="6" id="KW-1185">Reference proteome</keyword>
<dbReference type="PANTHER" id="PTHR11455:SF18">
    <property type="entry name" value="SI:CH1073-390K14.1"/>
    <property type="match status" value="1"/>
</dbReference>
<dbReference type="EMBL" id="JANIGO010000005">
    <property type="protein sequence ID" value="MCQ8897611.1"/>
    <property type="molecule type" value="Genomic_DNA"/>
</dbReference>
<sequence length="442" mass="50097">MQQRFLPDFAPTRQAALTVLARVNPLAYSKTRNFLDGAVTHLAPWITHGFISVREATQAIHQRHPLSFEDKLVFEFAWREFFKHVHGELGDGILKDVRRPVWGGRYATDMPADILEARTGVAAIDAGVQQLYETGYIHNHTRMWIASYTVHLRKVHWRAGADWMYAHLLDGDLASNHLSWQWVAGTFSHKPYVFNAENVRKYARHLDCSGTCIDTDYESLEATARSKRDVGPERGVQSMGADIPLVLGSGQNFWEELDKLTQTIQPNDQPWAFWVDTRQVGDDGATLLNVTGLQPGDTVRWVHPWDLGCLQSQDGMTKIGVLDAAFHADHPWSERRWRFVLEPMRRHCQSILVVDSRRSGAMSQLRHSLMPAGIQGEMAWTLNPGYNKLTQLLPAQWSKQANLLPNPGSFQQSFSRFYREATSMVGSLDEALGELALESQQP</sequence>
<dbReference type="PANTHER" id="PTHR11455">
    <property type="entry name" value="CRYPTOCHROME"/>
    <property type="match status" value="1"/>
</dbReference>
<dbReference type="InterPro" id="IPR002081">
    <property type="entry name" value="Cryptochrome/DNA_photolyase_1"/>
</dbReference>
<organism evidence="5 6">
    <name type="scientific">Limnobacter humi</name>
    <dbReference type="NCBI Taxonomy" id="1778671"/>
    <lineage>
        <taxon>Bacteria</taxon>
        <taxon>Pseudomonadati</taxon>
        <taxon>Pseudomonadota</taxon>
        <taxon>Betaproteobacteria</taxon>
        <taxon>Burkholderiales</taxon>
        <taxon>Burkholderiaceae</taxon>
        <taxon>Limnobacter</taxon>
    </lineage>
</organism>
<dbReference type="InterPro" id="IPR005101">
    <property type="entry name" value="Cryptochr/Photolyase_FAD-bd"/>
</dbReference>